<dbReference type="SUPFAM" id="SSF56194">
    <property type="entry name" value="Uridine diphospho-N-Acetylenolpyruvylglucosamine reductase, MurB, C-terminal domain"/>
    <property type="match status" value="1"/>
</dbReference>
<dbReference type="PANTHER" id="PTHR21071:SF4">
    <property type="entry name" value="UDP-N-ACETYLENOLPYRUVOYLGLUCOSAMINE REDUCTASE"/>
    <property type="match status" value="1"/>
</dbReference>
<proteinExistence type="inferred from homology"/>
<evidence type="ECO:0000256" key="12">
    <source>
        <dbReference type="ARBA" id="ARBA00022857"/>
    </source>
</evidence>
<feature type="active site" evidence="20">
    <location>
        <position position="327"/>
    </location>
</feature>
<dbReference type="RefSeq" id="WP_121855028.1">
    <property type="nucleotide sequence ID" value="NZ_CP037952.1"/>
</dbReference>
<dbReference type="PROSITE" id="PS51387">
    <property type="entry name" value="FAD_PCMH"/>
    <property type="match status" value="1"/>
</dbReference>
<evidence type="ECO:0000256" key="20">
    <source>
        <dbReference type="HAMAP-Rule" id="MF_00037"/>
    </source>
</evidence>
<dbReference type="SUPFAM" id="SSF56176">
    <property type="entry name" value="FAD-binding/transporter-associated domain-like"/>
    <property type="match status" value="1"/>
</dbReference>
<dbReference type="Proteomes" id="UP000273022">
    <property type="component" value="Unassembled WGS sequence"/>
</dbReference>
<dbReference type="Gene3D" id="3.30.43.10">
    <property type="entry name" value="Uridine Diphospho-n-acetylenolpyruvylglucosamine Reductase, domain 2"/>
    <property type="match status" value="1"/>
</dbReference>
<feature type="domain" description="FAD-binding PCMH-type" evidence="21">
    <location>
        <begin position="18"/>
        <end position="186"/>
    </location>
</feature>
<evidence type="ECO:0000256" key="1">
    <source>
        <dbReference type="ARBA" id="ARBA00001974"/>
    </source>
</evidence>
<keyword evidence="16 20" id="KW-0131">Cell cycle</keyword>
<keyword evidence="14 20" id="KW-0573">Peptidoglycan synthesis</keyword>
<dbReference type="Pfam" id="PF02873">
    <property type="entry name" value="MurB_C"/>
    <property type="match status" value="1"/>
</dbReference>
<dbReference type="GO" id="GO:0009252">
    <property type="term" value="P:peptidoglycan biosynthetic process"/>
    <property type="evidence" value="ECO:0007669"/>
    <property type="project" value="UniProtKB-UniRule"/>
</dbReference>
<evidence type="ECO:0000313" key="22">
    <source>
        <dbReference type="EMBL" id="RJY05999.1"/>
    </source>
</evidence>
<evidence type="ECO:0000256" key="9">
    <source>
        <dbReference type="ARBA" id="ARBA00022618"/>
    </source>
</evidence>
<comment type="catalytic activity">
    <reaction evidence="19 20">
        <text>UDP-N-acetyl-alpha-D-muramate + NADP(+) = UDP-N-acetyl-3-O-(1-carboxyvinyl)-alpha-D-glucosamine + NADPH + H(+)</text>
        <dbReference type="Rhea" id="RHEA:12248"/>
        <dbReference type="ChEBI" id="CHEBI:15378"/>
        <dbReference type="ChEBI" id="CHEBI:57783"/>
        <dbReference type="ChEBI" id="CHEBI:58349"/>
        <dbReference type="ChEBI" id="CHEBI:68483"/>
        <dbReference type="ChEBI" id="CHEBI:70757"/>
        <dbReference type="EC" id="1.3.1.98"/>
    </reaction>
</comment>
<evidence type="ECO:0000256" key="18">
    <source>
        <dbReference type="ARBA" id="ARBA00031026"/>
    </source>
</evidence>
<dbReference type="UniPathway" id="UPA00219"/>
<comment type="subcellular location">
    <subcellularLocation>
        <location evidence="3 20">Cytoplasm</location>
    </subcellularLocation>
</comment>
<dbReference type="NCBIfam" id="NF010478">
    <property type="entry name" value="PRK13903.1"/>
    <property type="match status" value="1"/>
</dbReference>
<evidence type="ECO:0000256" key="11">
    <source>
        <dbReference type="ARBA" id="ARBA00022827"/>
    </source>
</evidence>
<organism evidence="22 23">
    <name type="scientific">Parashewanella spongiae</name>
    <dbReference type="NCBI Taxonomy" id="342950"/>
    <lineage>
        <taxon>Bacteria</taxon>
        <taxon>Pseudomonadati</taxon>
        <taxon>Pseudomonadota</taxon>
        <taxon>Gammaproteobacteria</taxon>
        <taxon>Alteromonadales</taxon>
        <taxon>Shewanellaceae</taxon>
        <taxon>Parashewanella</taxon>
    </lineage>
</organism>
<dbReference type="InterPro" id="IPR016167">
    <property type="entry name" value="FAD-bd_PCMH_sub1"/>
</dbReference>
<evidence type="ECO:0000313" key="23">
    <source>
        <dbReference type="Proteomes" id="UP000273022"/>
    </source>
</evidence>
<feature type="active site" evidence="20">
    <location>
        <position position="162"/>
    </location>
</feature>
<evidence type="ECO:0000256" key="2">
    <source>
        <dbReference type="ARBA" id="ARBA00003921"/>
    </source>
</evidence>
<evidence type="ECO:0000256" key="16">
    <source>
        <dbReference type="ARBA" id="ARBA00023306"/>
    </source>
</evidence>
<dbReference type="InterPro" id="IPR036635">
    <property type="entry name" value="MurB_C_sf"/>
</dbReference>
<dbReference type="PANTHER" id="PTHR21071">
    <property type="entry name" value="UDP-N-ACETYLENOLPYRUVOYLGLUCOSAMINE REDUCTASE"/>
    <property type="match status" value="1"/>
</dbReference>
<comment type="similarity">
    <text evidence="5 20">Belongs to the MurB family.</text>
</comment>
<evidence type="ECO:0000256" key="7">
    <source>
        <dbReference type="ARBA" id="ARBA00015188"/>
    </source>
</evidence>
<dbReference type="AlphaFoldDB" id="A0A3A6TD91"/>
<accession>A0A3A6TD91</accession>
<dbReference type="Gene3D" id="3.30.465.10">
    <property type="match status" value="1"/>
</dbReference>
<protein>
    <recommendedName>
        <fullName evidence="7 20">UDP-N-acetylenolpyruvoylglucosamine reductase</fullName>
        <ecNumber evidence="6 20">1.3.1.98</ecNumber>
    </recommendedName>
    <alternativeName>
        <fullName evidence="18 20">UDP-N-acetylmuramate dehydrogenase</fullName>
    </alternativeName>
</protein>
<dbReference type="InterPro" id="IPR036318">
    <property type="entry name" value="FAD-bd_PCMH-like_sf"/>
</dbReference>
<dbReference type="Pfam" id="PF01565">
    <property type="entry name" value="FAD_binding_4"/>
    <property type="match status" value="1"/>
</dbReference>
<dbReference type="HAMAP" id="MF_00037">
    <property type="entry name" value="MurB"/>
    <property type="match status" value="1"/>
</dbReference>
<comment type="cofactor">
    <cofactor evidence="1 20">
        <name>FAD</name>
        <dbReference type="ChEBI" id="CHEBI:57692"/>
    </cofactor>
</comment>
<dbReference type="EMBL" id="QYYH01000175">
    <property type="protein sequence ID" value="RJY05999.1"/>
    <property type="molecule type" value="Genomic_DNA"/>
</dbReference>
<evidence type="ECO:0000256" key="15">
    <source>
        <dbReference type="ARBA" id="ARBA00023002"/>
    </source>
</evidence>
<dbReference type="InterPro" id="IPR003170">
    <property type="entry name" value="MurB"/>
</dbReference>
<evidence type="ECO:0000256" key="17">
    <source>
        <dbReference type="ARBA" id="ARBA00023316"/>
    </source>
</evidence>
<comment type="function">
    <text evidence="2 20">Cell wall formation.</text>
</comment>
<evidence type="ECO:0000256" key="14">
    <source>
        <dbReference type="ARBA" id="ARBA00022984"/>
    </source>
</evidence>
<comment type="caution">
    <text evidence="22">The sequence shown here is derived from an EMBL/GenBank/DDBJ whole genome shotgun (WGS) entry which is preliminary data.</text>
</comment>
<dbReference type="GO" id="GO:0071949">
    <property type="term" value="F:FAD binding"/>
    <property type="evidence" value="ECO:0007669"/>
    <property type="project" value="InterPro"/>
</dbReference>
<dbReference type="GO" id="GO:0005829">
    <property type="term" value="C:cytosol"/>
    <property type="evidence" value="ECO:0007669"/>
    <property type="project" value="TreeGrafter"/>
</dbReference>
<keyword evidence="12 20" id="KW-0521">NADP</keyword>
<feature type="active site" description="Proton donor" evidence="20">
    <location>
        <position position="232"/>
    </location>
</feature>
<dbReference type="GO" id="GO:0051301">
    <property type="term" value="P:cell division"/>
    <property type="evidence" value="ECO:0007669"/>
    <property type="project" value="UniProtKB-KW"/>
</dbReference>
<dbReference type="InterPro" id="IPR016166">
    <property type="entry name" value="FAD-bd_PCMH"/>
</dbReference>
<name>A0A3A6TD91_9GAMM</name>
<dbReference type="GO" id="GO:0008360">
    <property type="term" value="P:regulation of cell shape"/>
    <property type="evidence" value="ECO:0007669"/>
    <property type="project" value="UniProtKB-KW"/>
</dbReference>
<keyword evidence="15 20" id="KW-0560">Oxidoreductase</keyword>
<evidence type="ECO:0000256" key="8">
    <source>
        <dbReference type="ARBA" id="ARBA00022490"/>
    </source>
</evidence>
<evidence type="ECO:0000256" key="4">
    <source>
        <dbReference type="ARBA" id="ARBA00004752"/>
    </source>
</evidence>
<dbReference type="GO" id="GO:0071555">
    <property type="term" value="P:cell wall organization"/>
    <property type="evidence" value="ECO:0007669"/>
    <property type="project" value="UniProtKB-KW"/>
</dbReference>
<dbReference type="InterPro" id="IPR011601">
    <property type="entry name" value="MurB_C"/>
</dbReference>
<gene>
    <name evidence="20" type="primary">murB</name>
    <name evidence="22" type="ORF">D5R81_18220</name>
</gene>
<evidence type="ECO:0000256" key="19">
    <source>
        <dbReference type="ARBA" id="ARBA00048914"/>
    </source>
</evidence>
<keyword evidence="10 20" id="KW-0285">Flavoprotein</keyword>
<dbReference type="InterPro" id="IPR016169">
    <property type="entry name" value="FAD-bd_PCMH_sub2"/>
</dbReference>
<sequence>MLGTQQSLTEFNTLGLAQRCRRFRRLCCDESILEFCQDVNNEKEALLVLGGGSNLVFTEDFNGVVIKIESTGITLTEDDDDYFLNIAAGESWPQLVESMVSKGINGLENLALIPGTVGAAPIQNIGAYGVEFEQVCDWVEFFNLETKTLHRLSAQDCQFSYRDSIFKKDLKNKTVILRVGLKLSKQWQPVLSYGPLKNLNSKTVTSKAIFNRVCEIRQSKLPDPSVIGNVGSFFKNPIVSNNDFQKLISQFPQLVSYPNDNGIKLAAGWLIDHAGLKGHTIGKVGVHDSQALVLVNHGGATGKEIIQLASFIAERILTVFGVKLEVEPRLIGKNGEIEFYG</sequence>
<dbReference type="InterPro" id="IPR006094">
    <property type="entry name" value="Oxid_FAD_bind_N"/>
</dbReference>
<reference evidence="22 23" key="1">
    <citation type="submission" date="2018-09" db="EMBL/GenBank/DDBJ databases">
        <title>Phylogeny of the Shewanellaceae, and recommendation for two new genera, Pseudoshewanella and Parashewanella.</title>
        <authorList>
            <person name="Wang G."/>
        </authorList>
    </citation>
    <scope>NUCLEOTIDE SEQUENCE [LARGE SCALE GENOMIC DNA]</scope>
    <source>
        <strain evidence="22 23">KCTC 22492</strain>
    </source>
</reference>
<keyword evidence="13 20" id="KW-0133">Cell shape</keyword>
<dbReference type="NCBIfam" id="NF000755">
    <property type="entry name" value="PRK00046.1"/>
    <property type="match status" value="1"/>
</dbReference>
<dbReference type="GO" id="GO:0008762">
    <property type="term" value="F:UDP-N-acetylmuramate dehydrogenase activity"/>
    <property type="evidence" value="ECO:0007669"/>
    <property type="project" value="UniProtKB-UniRule"/>
</dbReference>
<evidence type="ECO:0000256" key="5">
    <source>
        <dbReference type="ARBA" id="ARBA00010485"/>
    </source>
</evidence>
<comment type="pathway">
    <text evidence="4 20">Cell wall biogenesis; peptidoglycan biosynthesis.</text>
</comment>
<keyword evidence="8 20" id="KW-0963">Cytoplasm</keyword>
<keyword evidence="11 20" id="KW-0274">FAD</keyword>
<dbReference type="OrthoDB" id="9804753at2"/>
<dbReference type="NCBIfam" id="TIGR00179">
    <property type="entry name" value="murB"/>
    <property type="match status" value="1"/>
</dbReference>
<evidence type="ECO:0000256" key="10">
    <source>
        <dbReference type="ARBA" id="ARBA00022630"/>
    </source>
</evidence>
<keyword evidence="9 20" id="KW-0132">Cell division</keyword>
<keyword evidence="23" id="KW-1185">Reference proteome</keyword>
<dbReference type="Gene3D" id="3.90.78.10">
    <property type="entry name" value="UDP-N-acetylenolpyruvoylglucosamine reductase, C-terminal domain"/>
    <property type="match status" value="1"/>
</dbReference>
<evidence type="ECO:0000256" key="3">
    <source>
        <dbReference type="ARBA" id="ARBA00004496"/>
    </source>
</evidence>
<dbReference type="EC" id="1.3.1.98" evidence="6 20"/>
<evidence type="ECO:0000256" key="6">
    <source>
        <dbReference type="ARBA" id="ARBA00012518"/>
    </source>
</evidence>
<keyword evidence="17 20" id="KW-0961">Cell wall biogenesis/degradation</keyword>
<evidence type="ECO:0000256" key="13">
    <source>
        <dbReference type="ARBA" id="ARBA00022960"/>
    </source>
</evidence>
<evidence type="ECO:0000259" key="21">
    <source>
        <dbReference type="PROSITE" id="PS51387"/>
    </source>
</evidence>